<name>A0A699VLY8_TANCI</name>
<accession>A0A699VLY8</accession>
<feature type="non-terminal residue" evidence="1">
    <location>
        <position position="1"/>
    </location>
</feature>
<sequence length="51" mass="5080">PVILSGIATLYSGGERLTGQMVGVGGGISGAEEVGKDCRSLGYIRTLGVSP</sequence>
<dbReference type="AlphaFoldDB" id="A0A699VLY8"/>
<dbReference type="EMBL" id="BKCJ011456131">
    <property type="protein sequence ID" value="GFD35229.1"/>
    <property type="molecule type" value="Genomic_DNA"/>
</dbReference>
<proteinExistence type="predicted"/>
<protein>
    <submittedName>
        <fullName evidence="1">Uncharacterized protein</fullName>
    </submittedName>
</protein>
<evidence type="ECO:0000313" key="1">
    <source>
        <dbReference type="EMBL" id="GFD35229.1"/>
    </source>
</evidence>
<comment type="caution">
    <text evidence="1">The sequence shown here is derived from an EMBL/GenBank/DDBJ whole genome shotgun (WGS) entry which is preliminary data.</text>
</comment>
<gene>
    <name evidence="1" type="ORF">Tci_907198</name>
</gene>
<organism evidence="1">
    <name type="scientific">Tanacetum cinerariifolium</name>
    <name type="common">Dalmatian daisy</name>
    <name type="synonym">Chrysanthemum cinerariifolium</name>
    <dbReference type="NCBI Taxonomy" id="118510"/>
    <lineage>
        <taxon>Eukaryota</taxon>
        <taxon>Viridiplantae</taxon>
        <taxon>Streptophyta</taxon>
        <taxon>Embryophyta</taxon>
        <taxon>Tracheophyta</taxon>
        <taxon>Spermatophyta</taxon>
        <taxon>Magnoliopsida</taxon>
        <taxon>eudicotyledons</taxon>
        <taxon>Gunneridae</taxon>
        <taxon>Pentapetalae</taxon>
        <taxon>asterids</taxon>
        <taxon>campanulids</taxon>
        <taxon>Asterales</taxon>
        <taxon>Asteraceae</taxon>
        <taxon>Asteroideae</taxon>
        <taxon>Anthemideae</taxon>
        <taxon>Anthemidinae</taxon>
        <taxon>Tanacetum</taxon>
    </lineage>
</organism>
<reference evidence="1" key="1">
    <citation type="journal article" date="2019" name="Sci. Rep.">
        <title>Draft genome of Tanacetum cinerariifolium, the natural source of mosquito coil.</title>
        <authorList>
            <person name="Yamashiro T."/>
            <person name="Shiraishi A."/>
            <person name="Satake H."/>
            <person name="Nakayama K."/>
        </authorList>
    </citation>
    <scope>NUCLEOTIDE SEQUENCE</scope>
</reference>